<dbReference type="GeneID" id="6099565"/>
<dbReference type="InterPro" id="IPR038765">
    <property type="entry name" value="Papain-like_cys_pep_sf"/>
</dbReference>
<dbReference type="EMBL" id="CAAKNF010000194">
    <property type="protein sequence ID" value="VIO97014.1"/>
    <property type="molecule type" value="Genomic_DNA"/>
</dbReference>
<dbReference type="WBParaSite" id="Bm8207.1">
    <property type="protein sequence ID" value="Bm8207.1"/>
    <property type="gene ID" value="WBGene00228468"/>
</dbReference>
<gene>
    <name evidence="4" type="primary">Bm8207</name>
    <name evidence="4" type="ORF">BM_BM8207</name>
</gene>
<feature type="domain" description="Peptidase C1A papain C-terminal" evidence="2">
    <location>
        <begin position="137"/>
        <end position="334"/>
    </location>
</feature>
<proteinExistence type="inferred from homology"/>
<organism evidence="4">
    <name type="scientific">Brugia malayi</name>
    <name type="common">Filarial nematode worm</name>
    <dbReference type="NCBI Taxonomy" id="6279"/>
    <lineage>
        <taxon>Eukaryota</taxon>
        <taxon>Metazoa</taxon>
        <taxon>Ecdysozoa</taxon>
        <taxon>Nematoda</taxon>
        <taxon>Chromadorea</taxon>
        <taxon>Rhabditida</taxon>
        <taxon>Spirurina</taxon>
        <taxon>Spiruromorpha</taxon>
        <taxon>Filarioidea</taxon>
        <taxon>Onchocercidae</taxon>
        <taxon>Brugia</taxon>
    </lineage>
</organism>
<dbReference type="CTD" id="6099565"/>
<evidence type="ECO:0000313" key="6">
    <source>
        <dbReference type="WBParaSite" id="Bm8207.1"/>
    </source>
</evidence>
<protein>
    <submittedName>
        <fullName evidence="4 6">Uncharacterized protein</fullName>
    </submittedName>
</protein>
<dbReference type="AlphaFoldDB" id="A0A4E9FKR3"/>
<dbReference type="SUPFAM" id="SSF54001">
    <property type="entry name" value="Cysteine proteinases"/>
    <property type="match status" value="1"/>
</dbReference>
<dbReference type="CDD" id="cd02248">
    <property type="entry name" value="Peptidase_C1A"/>
    <property type="match status" value="1"/>
</dbReference>
<dbReference type="SMART" id="SM00848">
    <property type="entry name" value="Inhibitor_I29"/>
    <property type="match status" value="1"/>
</dbReference>
<dbReference type="InterPro" id="IPR025661">
    <property type="entry name" value="Pept_asp_AS"/>
</dbReference>
<dbReference type="OrthoDB" id="5853139at2759"/>
<dbReference type="PANTHER" id="PTHR12411">
    <property type="entry name" value="CYSTEINE PROTEASE FAMILY C1-RELATED"/>
    <property type="match status" value="1"/>
</dbReference>
<reference evidence="6" key="3">
    <citation type="submission" date="2022-04" db="UniProtKB">
        <authorList>
            <consortium name="WormBaseParasite"/>
        </authorList>
    </citation>
    <scope>IDENTIFICATION</scope>
</reference>
<dbReference type="PROSITE" id="PS00640">
    <property type="entry name" value="THIOL_PROTEASE_ASN"/>
    <property type="match status" value="1"/>
</dbReference>
<dbReference type="InterPro" id="IPR039417">
    <property type="entry name" value="Peptidase_C1A_papain-like"/>
</dbReference>
<dbReference type="Gene3D" id="1.10.287.2250">
    <property type="match status" value="1"/>
</dbReference>
<dbReference type="Pfam" id="PF08246">
    <property type="entry name" value="Inhibitor_I29"/>
    <property type="match status" value="1"/>
</dbReference>
<dbReference type="Proteomes" id="UP000006672">
    <property type="component" value="Unassembled WGS sequence"/>
</dbReference>
<evidence type="ECO:0000259" key="2">
    <source>
        <dbReference type="SMART" id="SM00645"/>
    </source>
</evidence>
<accession>A0A8L7THD5</accession>
<evidence type="ECO:0000256" key="1">
    <source>
        <dbReference type="ARBA" id="ARBA00008455"/>
    </source>
</evidence>
<evidence type="ECO:0000313" key="5">
    <source>
        <dbReference type="Proteomes" id="UP000006672"/>
    </source>
</evidence>
<dbReference type="Gene3D" id="3.90.70.10">
    <property type="entry name" value="Cysteine proteinases"/>
    <property type="match status" value="1"/>
</dbReference>
<feature type="domain" description="Cathepsin propeptide inhibitor" evidence="3">
    <location>
        <begin position="52"/>
        <end position="112"/>
    </location>
</feature>
<dbReference type="InterPro" id="IPR000668">
    <property type="entry name" value="Peptidase_C1A_C"/>
</dbReference>
<keyword evidence="5" id="KW-1185">Reference proteome</keyword>
<dbReference type="Pfam" id="PF00112">
    <property type="entry name" value="Peptidase_C1"/>
    <property type="match status" value="1"/>
</dbReference>
<evidence type="ECO:0000259" key="3">
    <source>
        <dbReference type="SMART" id="SM00848"/>
    </source>
</evidence>
<dbReference type="KEGG" id="bmy:BM_BM8207"/>
<sequence>MRHYLLSPLKAFLFLSFLQISILSCSSLIYQQFKALSHSKLRALYSKHYDDYVKFVTEYKQGVKDNRPEPHRLLAYAKNVEEIQKHNELYKQGKSSFMLGLTVMSDMAEEDMQDEFPVIKFNDTDDSHIPQNLTDEKLKAVNWVTKKYVTAVRNLKTNRGCGEAAADAFVGVFEALAKSQTKKLRKLSVQELVDCSGPFFRICYEKEWISKRKELSIWKKHGSCEMKSARFGKPVATFTVSRVTPLLFKALLAKGPVVTRILLSTKFRNYKEGIFSDQCDEGFYSHTVLAVGFTNNYILIKNSWGTDWGEKGYMRISINPKENCNLYLESLAAM</sequence>
<dbReference type="SMART" id="SM00645">
    <property type="entry name" value="Pept_C1"/>
    <property type="match status" value="1"/>
</dbReference>
<dbReference type="GO" id="GO:0006508">
    <property type="term" value="P:proteolysis"/>
    <property type="evidence" value="ECO:0007669"/>
    <property type="project" value="InterPro"/>
</dbReference>
<dbReference type="InterPro" id="IPR013128">
    <property type="entry name" value="Peptidase_C1A"/>
</dbReference>
<accession>A0A4E9FKR3</accession>
<dbReference type="GO" id="GO:0008234">
    <property type="term" value="F:cysteine-type peptidase activity"/>
    <property type="evidence" value="ECO:0007669"/>
    <property type="project" value="InterPro"/>
</dbReference>
<evidence type="ECO:0000313" key="4">
    <source>
        <dbReference type="EMBL" id="VIO97014.1"/>
    </source>
</evidence>
<dbReference type="RefSeq" id="XP_042936753.1">
    <property type="nucleotide sequence ID" value="XM_043080819.1"/>
</dbReference>
<name>A0A4E9FKR3_BRUMA</name>
<comment type="similarity">
    <text evidence="1">Belongs to the peptidase C1 family.</text>
</comment>
<reference evidence="4" key="2">
    <citation type="submission" date="2019-04" db="EMBL/GenBank/DDBJ databases">
        <authorList>
            <person name="Howe K."/>
            <person name="Paulini M."/>
            <person name="Williams G."/>
        </authorList>
    </citation>
    <scope>NUCLEOTIDE SEQUENCE [LARGE SCALE GENOMIC DNA]</scope>
    <source>
        <strain evidence="4">FR3</strain>
    </source>
</reference>
<dbReference type="InterPro" id="IPR013201">
    <property type="entry name" value="Prot_inhib_I29"/>
</dbReference>
<dbReference type="PROSITE" id="PS51257">
    <property type="entry name" value="PROKAR_LIPOPROTEIN"/>
    <property type="match status" value="1"/>
</dbReference>
<reference evidence="5" key="1">
    <citation type="journal article" date="2007" name="Science">
        <title>Draft genome of the filarial nematode parasite Brugia malayi.</title>
        <authorList>
            <person name="Ghedin E."/>
            <person name="Wang S."/>
            <person name="Spiro D."/>
            <person name="Caler E."/>
            <person name="Zhao Q."/>
            <person name="Crabtree J."/>
            <person name="Allen J.E."/>
            <person name="Delcher A.L."/>
            <person name="Guiliano D.B."/>
            <person name="Miranda-Saavedra D."/>
            <person name="Angiuoli S.V."/>
            <person name="Creasy T."/>
            <person name="Amedeo P."/>
            <person name="Haas B."/>
            <person name="El-Sayed N.M."/>
            <person name="Wortman J.R."/>
            <person name="Feldblyum T."/>
            <person name="Tallon L."/>
            <person name="Schatz M."/>
            <person name="Shumway M."/>
            <person name="Koo H."/>
            <person name="Salzberg S.L."/>
            <person name="Schobel S."/>
            <person name="Pertea M."/>
            <person name="Pop M."/>
            <person name="White O."/>
            <person name="Barton G.J."/>
            <person name="Carlow C.K."/>
            <person name="Crawford M.J."/>
            <person name="Daub J."/>
            <person name="Dimmic M.W."/>
            <person name="Estes C.F."/>
            <person name="Foster J.M."/>
            <person name="Ganatra M."/>
            <person name="Gregory W.F."/>
            <person name="Johnson N.M."/>
            <person name="Jin J."/>
            <person name="Komuniecki R."/>
            <person name="Korf I."/>
            <person name="Kumar S."/>
            <person name="Laney S."/>
            <person name="Li B.W."/>
            <person name="Li W."/>
            <person name="Lindblom T.H."/>
            <person name="Lustigman S."/>
            <person name="Ma D."/>
            <person name="Maina C.V."/>
            <person name="Martin D.M."/>
            <person name="McCarter J.P."/>
            <person name="McReynolds L."/>
            <person name="Mitreva M."/>
            <person name="Nutman T.B."/>
            <person name="Parkinson J."/>
            <person name="Peregrin-Alvarez J.M."/>
            <person name="Poole C."/>
            <person name="Ren Q."/>
            <person name="Saunders L."/>
            <person name="Sluder A.E."/>
            <person name="Smith K."/>
            <person name="Stanke M."/>
            <person name="Unnasch T.R."/>
            <person name="Ware J."/>
            <person name="Wei A.D."/>
            <person name="Weil G."/>
            <person name="Williams D.J."/>
            <person name="Zhang Y."/>
            <person name="Williams S.A."/>
            <person name="Fraser-Liggett C."/>
            <person name="Slatko B."/>
            <person name="Blaxter M.L."/>
            <person name="Scott A.L."/>
        </authorList>
    </citation>
    <scope>NUCLEOTIDE SEQUENCE</scope>
    <source>
        <strain evidence="5">FR3</strain>
    </source>
</reference>